<evidence type="ECO:0000313" key="9">
    <source>
        <dbReference type="EMBL" id="BES95854.1"/>
    </source>
</evidence>
<dbReference type="EMBL" id="AP028914">
    <property type="protein sequence ID" value="BES95854.1"/>
    <property type="molecule type" value="Genomic_DNA"/>
</dbReference>
<comment type="subcellular location">
    <subcellularLocation>
        <location evidence="1">Cell projection</location>
        <location evidence="1">Cilium</location>
    </subcellularLocation>
</comment>
<keyword evidence="4 7" id="KW-0175">Coiled coil</keyword>
<dbReference type="Proteomes" id="UP001307889">
    <property type="component" value="Chromosome 6"/>
</dbReference>
<evidence type="ECO:0000256" key="1">
    <source>
        <dbReference type="ARBA" id="ARBA00004138"/>
    </source>
</evidence>
<dbReference type="PANTHER" id="PTHR21547">
    <property type="entry name" value="CLUSTERIN ASSOCIATED PROTEIN 1"/>
    <property type="match status" value="1"/>
</dbReference>
<accession>A0ABN7AWG3</accession>
<evidence type="ECO:0000256" key="8">
    <source>
        <dbReference type="SAM" id="MobiDB-lite"/>
    </source>
</evidence>
<comment type="similarity">
    <text evidence="2">Belongs to the CLUAP1 family.</text>
</comment>
<dbReference type="PANTHER" id="PTHR21547:SF0">
    <property type="entry name" value="CLUSTERIN-ASSOCIATED PROTEIN 1"/>
    <property type="match status" value="1"/>
</dbReference>
<evidence type="ECO:0000256" key="3">
    <source>
        <dbReference type="ARBA" id="ARBA00022794"/>
    </source>
</evidence>
<proteinExistence type="inferred from homology"/>
<reference evidence="9 10" key="1">
    <citation type="submission" date="2023-09" db="EMBL/GenBank/DDBJ databases">
        <title>Nesidiocoris tenuis whole genome shotgun sequence.</title>
        <authorList>
            <person name="Shibata T."/>
            <person name="Shimoda M."/>
            <person name="Kobayashi T."/>
            <person name="Uehara T."/>
        </authorList>
    </citation>
    <scope>NUCLEOTIDE SEQUENCE [LARGE SCALE GENOMIC DNA]</scope>
    <source>
        <strain evidence="9 10">Japan</strain>
    </source>
</reference>
<evidence type="ECO:0000256" key="5">
    <source>
        <dbReference type="ARBA" id="ARBA00023069"/>
    </source>
</evidence>
<gene>
    <name evidence="9" type="ORF">NTJ_08663</name>
</gene>
<feature type="coiled-coil region" evidence="7">
    <location>
        <begin position="221"/>
        <end position="293"/>
    </location>
</feature>
<feature type="compositionally biased region" description="Acidic residues" evidence="8">
    <location>
        <begin position="361"/>
        <end position="384"/>
    </location>
</feature>
<feature type="region of interest" description="Disordered" evidence="8">
    <location>
        <begin position="346"/>
        <end position="411"/>
    </location>
</feature>
<keyword evidence="3" id="KW-0970">Cilium biogenesis/degradation</keyword>
<sequence>MSYRDLRNFTEMMRALGYNRLISMENFRTPNFPLTGDILVWLVKRFDPDAEVHDLYTTEEDKVLLVRSAAEFMALKGNVMLNTKRIYQADGYAVRELLKIASLLYEALRAHAGGNDSNGNSGSGTWGTSSSIDVTAYIQDLRLSRELASQVTTKGATIYELLAKEIEMRDARNASINNLLELGKVESAIREAITFTKESIENTKSLIENVSSTESSFDTKIEKKQSELDRNQKRLQTLKKVRPAFLEEFERLEIELQQLYQEYITRTRCIAYLEQQQEEAAQAESERMQKRQKETMKFMEELQMEDARRLLDSEMSDVAHTGLTPPNAGLAKPTRRLRTATASKMRLTTGRQKVYGSMNPNDDDSNSYDSDSDLLLDDDDDDGNSEFLGSAADDMEGLPPESKSDPSDDDF</sequence>
<evidence type="ECO:0000256" key="6">
    <source>
        <dbReference type="ARBA" id="ARBA00023273"/>
    </source>
</evidence>
<dbReference type="InterPro" id="IPR019366">
    <property type="entry name" value="Clusterin-associated_protein-1"/>
</dbReference>
<keyword evidence="5" id="KW-0969">Cilium</keyword>
<name>A0ABN7AWG3_9HEMI</name>
<keyword evidence="6" id="KW-0966">Cell projection</keyword>
<evidence type="ECO:0000256" key="2">
    <source>
        <dbReference type="ARBA" id="ARBA00008340"/>
    </source>
</evidence>
<evidence type="ECO:0000256" key="4">
    <source>
        <dbReference type="ARBA" id="ARBA00023054"/>
    </source>
</evidence>
<evidence type="ECO:0000256" key="7">
    <source>
        <dbReference type="SAM" id="Coils"/>
    </source>
</evidence>
<keyword evidence="10" id="KW-1185">Reference proteome</keyword>
<organism evidence="9 10">
    <name type="scientific">Nesidiocoris tenuis</name>
    <dbReference type="NCBI Taxonomy" id="355587"/>
    <lineage>
        <taxon>Eukaryota</taxon>
        <taxon>Metazoa</taxon>
        <taxon>Ecdysozoa</taxon>
        <taxon>Arthropoda</taxon>
        <taxon>Hexapoda</taxon>
        <taxon>Insecta</taxon>
        <taxon>Pterygota</taxon>
        <taxon>Neoptera</taxon>
        <taxon>Paraneoptera</taxon>
        <taxon>Hemiptera</taxon>
        <taxon>Heteroptera</taxon>
        <taxon>Panheteroptera</taxon>
        <taxon>Cimicomorpha</taxon>
        <taxon>Miridae</taxon>
        <taxon>Dicyphina</taxon>
        <taxon>Nesidiocoris</taxon>
    </lineage>
</organism>
<evidence type="ECO:0000313" key="10">
    <source>
        <dbReference type="Proteomes" id="UP001307889"/>
    </source>
</evidence>
<protein>
    <submittedName>
        <fullName evidence="9">Clusterin associated protein 1</fullName>
    </submittedName>
</protein>
<feature type="compositionally biased region" description="Basic and acidic residues" evidence="8">
    <location>
        <begin position="402"/>
        <end position="411"/>
    </location>
</feature>
<dbReference type="Pfam" id="PF10234">
    <property type="entry name" value="Cluap1"/>
    <property type="match status" value="1"/>
</dbReference>